<dbReference type="KEGG" id="din:Selin_1670"/>
<gene>
    <name evidence="3" type="ordered locus">Selin_1670</name>
</gene>
<dbReference type="SUPFAM" id="SSF51735">
    <property type="entry name" value="NAD(P)-binding Rossmann-fold domains"/>
    <property type="match status" value="1"/>
</dbReference>
<dbReference type="HOGENOM" id="CLU_010194_1_0_0"/>
<dbReference type="AlphaFoldDB" id="E6W0Q5"/>
<evidence type="ECO:0000313" key="3">
    <source>
        <dbReference type="EMBL" id="ADU66400.1"/>
    </source>
</evidence>
<evidence type="ECO:0000256" key="2">
    <source>
        <dbReference type="ARBA" id="ARBA00023002"/>
    </source>
</evidence>
<dbReference type="Pfam" id="PF13561">
    <property type="entry name" value="adh_short_C2"/>
    <property type="match status" value="1"/>
</dbReference>
<keyword evidence="2" id="KW-0560">Oxidoreductase</keyword>
<dbReference type="InterPro" id="IPR020904">
    <property type="entry name" value="Sc_DH/Rdtase_CS"/>
</dbReference>
<evidence type="ECO:0000256" key="1">
    <source>
        <dbReference type="ARBA" id="ARBA00006484"/>
    </source>
</evidence>
<dbReference type="PANTHER" id="PTHR24321">
    <property type="entry name" value="DEHYDROGENASES, SHORT CHAIN"/>
    <property type="match status" value="1"/>
</dbReference>
<reference evidence="3 4" key="1">
    <citation type="submission" date="2010-12" db="EMBL/GenBank/DDBJ databases">
        <title>Complete sequence of Desulfurispirillum indicum S5.</title>
        <authorList>
            <consortium name="US DOE Joint Genome Institute"/>
            <person name="Lucas S."/>
            <person name="Copeland A."/>
            <person name="Lapidus A."/>
            <person name="Cheng J.-F."/>
            <person name="Goodwin L."/>
            <person name="Pitluck S."/>
            <person name="Chertkov O."/>
            <person name="Held B."/>
            <person name="Detter J.C."/>
            <person name="Han C."/>
            <person name="Tapia R."/>
            <person name="Land M."/>
            <person name="Hauser L."/>
            <person name="Kyrpides N."/>
            <person name="Ivanova N."/>
            <person name="Mikhailova N."/>
            <person name="Haggblom M."/>
            <person name="Rauschenbach I."/>
            <person name="Bini E."/>
            <person name="Woyke T."/>
        </authorList>
    </citation>
    <scope>NUCLEOTIDE SEQUENCE [LARGE SCALE GENOMIC DNA]</scope>
    <source>
        <strain evidence="4">ATCC BAA-1389 / DSM 22839 / S5</strain>
    </source>
</reference>
<dbReference type="InterPro" id="IPR036291">
    <property type="entry name" value="NAD(P)-bd_dom_sf"/>
</dbReference>
<keyword evidence="4" id="KW-1185">Reference proteome</keyword>
<comment type="similarity">
    <text evidence="1">Belongs to the short-chain dehydrogenases/reductases (SDR) family.</text>
</comment>
<dbReference type="OrthoDB" id="9803333at2"/>
<dbReference type="PANTHER" id="PTHR24321:SF8">
    <property type="entry name" value="ESTRADIOL 17-BETA-DEHYDROGENASE 8-RELATED"/>
    <property type="match status" value="1"/>
</dbReference>
<organism evidence="3 4">
    <name type="scientific">Desulfurispirillum indicum (strain ATCC BAA-1389 / DSM 22839 / S5)</name>
    <dbReference type="NCBI Taxonomy" id="653733"/>
    <lineage>
        <taxon>Bacteria</taxon>
        <taxon>Pseudomonadati</taxon>
        <taxon>Chrysiogenota</taxon>
        <taxon>Chrysiogenia</taxon>
        <taxon>Chrysiogenales</taxon>
        <taxon>Chrysiogenaceae</taxon>
        <taxon>Desulfurispirillum</taxon>
    </lineage>
</organism>
<name>E6W0Q5_DESIS</name>
<dbReference type="FunFam" id="3.40.50.720:FF:000084">
    <property type="entry name" value="Short-chain dehydrogenase reductase"/>
    <property type="match status" value="1"/>
</dbReference>
<sequence>MNPVALVTGAAQSIGRVIVEHLCREGWHVAALDADSPAIESARHTWSAGNDSIHWICADVSREAEVSQAIEEVRERWQRLDGVVNNAAISSAHSGPPETLSLEQWRRVLEVNLTGTFLVSRCALPLLRSSRGAVVNIASTRALQSEPFSEAYAASKGGVLSLTHALAASTAGEVRVNAISPGWIDTGPWLPAERRQPLWENPSDHQWHWSGRIGLPQDIASMTAYLLSSAAQFITGQNFTIDGGVSRRMTYPPSP</sequence>
<dbReference type="PRINTS" id="PR00080">
    <property type="entry name" value="SDRFAMILY"/>
</dbReference>
<dbReference type="RefSeq" id="WP_013506280.1">
    <property type="nucleotide sequence ID" value="NC_014836.1"/>
</dbReference>
<dbReference type="InterPro" id="IPR002347">
    <property type="entry name" value="SDR_fam"/>
</dbReference>
<dbReference type="PROSITE" id="PS00061">
    <property type="entry name" value="ADH_SHORT"/>
    <property type="match status" value="1"/>
</dbReference>
<dbReference type="InParanoid" id="E6W0Q5"/>
<dbReference type="GO" id="GO:0016491">
    <property type="term" value="F:oxidoreductase activity"/>
    <property type="evidence" value="ECO:0007669"/>
    <property type="project" value="UniProtKB-KW"/>
</dbReference>
<accession>E6W0Q5</accession>
<evidence type="ECO:0000313" key="4">
    <source>
        <dbReference type="Proteomes" id="UP000002572"/>
    </source>
</evidence>
<dbReference type="PRINTS" id="PR00081">
    <property type="entry name" value="GDHRDH"/>
</dbReference>
<protein>
    <submittedName>
        <fullName evidence="3">Short-chain dehydrogenase/reductase SDR</fullName>
    </submittedName>
</protein>
<proteinExistence type="inferred from homology"/>
<dbReference type="EMBL" id="CP002432">
    <property type="protein sequence ID" value="ADU66400.1"/>
    <property type="molecule type" value="Genomic_DNA"/>
</dbReference>
<dbReference type="Proteomes" id="UP000002572">
    <property type="component" value="Chromosome"/>
</dbReference>
<dbReference type="STRING" id="653733.Selin_1670"/>
<dbReference type="eggNOG" id="COG1028">
    <property type="taxonomic scope" value="Bacteria"/>
</dbReference>
<dbReference type="Gene3D" id="3.40.50.720">
    <property type="entry name" value="NAD(P)-binding Rossmann-like Domain"/>
    <property type="match status" value="1"/>
</dbReference>